<evidence type="ECO:0000313" key="2">
    <source>
        <dbReference type="EMBL" id="KAF2099944.1"/>
    </source>
</evidence>
<gene>
    <name evidence="2" type="ORF">NA57DRAFT_55876</name>
</gene>
<protein>
    <recommendedName>
        <fullName evidence="4">Secreted protein</fullName>
    </recommendedName>
</protein>
<reference evidence="2" key="1">
    <citation type="journal article" date="2020" name="Stud. Mycol.">
        <title>101 Dothideomycetes genomes: a test case for predicting lifestyles and emergence of pathogens.</title>
        <authorList>
            <person name="Haridas S."/>
            <person name="Albert R."/>
            <person name="Binder M."/>
            <person name="Bloem J."/>
            <person name="Labutti K."/>
            <person name="Salamov A."/>
            <person name="Andreopoulos B."/>
            <person name="Baker S."/>
            <person name="Barry K."/>
            <person name="Bills G."/>
            <person name="Bluhm B."/>
            <person name="Cannon C."/>
            <person name="Castanera R."/>
            <person name="Culley D."/>
            <person name="Daum C."/>
            <person name="Ezra D."/>
            <person name="Gonzalez J."/>
            <person name="Henrissat B."/>
            <person name="Kuo A."/>
            <person name="Liang C."/>
            <person name="Lipzen A."/>
            <person name="Lutzoni F."/>
            <person name="Magnuson J."/>
            <person name="Mondo S."/>
            <person name="Nolan M."/>
            <person name="Ohm R."/>
            <person name="Pangilinan J."/>
            <person name="Park H.-J."/>
            <person name="Ramirez L."/>
            <person name="Alfaro M."/>
            <person name="Sun H."/>
            <person name="Tritt A."/>
            <person name="Yoshinaga Y."/>
            <person name="Zwiers L.-H."/>
            <person name="Turgeon B."/>
            <person name="Goodwin S."/>
            <person name="Spatafora J."/>
            <person name="Crous P."/>
            <person name="Grigoriev I."/>
        </authorList>
    </citation>
    <scope>NUCLEOTIDE SEQUENCE</scope>
    <source>
        <strain evidence="2">CBS 133067</strain>
    </source>
</reference>
<evidence type="ECO:0000256" key="1">
    <source>
        <dbReference type="SAM" id="SignalP"/>
    </source>
</evidence>
<evidence type="ECO:0000313" key="3">
    <source>
        <dbReference type="Proteomes" id="UP000799772"/>
    </source>
</evidence>
<keyword evidence="1" id="KW-0732">Signal</keyword>
<name>A0A9P4IFE6_9PEZI</name>
<accession>A0A9P4IFE6</accession>
<dbReference type="OrthoDB" id="2110578at2759"/>
<organism evidence="2 3">
    <name type="scientific">Rhizodiscina lignyota</name>
    <dbReference type="NCBI Taxonomy" id="1504668"/>
    <lineage>
        <taxon>Eukaryota</taxon>
        <taxon>Fungi</taxon>
        <taxon>Dikarya</taxon>
        <taxon>Ascomycota</taxon>
        <taxon>Pezizomycotina</taxon>
        <taxon>Dothideomycetes</taxon>
        <taxon>Pleosporomycetidae</taxon>
        <taxon>Aulographales</taxon>
        <taxon>Rhizodiscinaceae</taxon>
        <taxon>Rhizodiscina</taxon>
    </lineage>
</organism>
<dbReference type="AlphaFoldDB" id="A0A9P4IFE6"/>
<feature type="chain" id="PRO_5040502686" description="Secreted protein" evidence="1">
    <location>
        <begin position="19"/>
        <end position="297"/>
    </location>
</feature>
<keyword evidence="3" id="KW-1185">Reference proteome</keyword>
<feature type="signal peptide" evidence="1">
    <location>
        <begin position="1"/>
        <end position="18"/>
    </location>
</feature>
<evidence type="ECO:0008006" key="4">
    <source>
        <dbReference type="Google" id="ProtNLM"/>
    </source>
</evidence>
<comment type="caution">
    <text evidence="2">The sequence shown here is derived from an EMBL/GenBank/DDBJ whole genome shotgun (WGS) entry which is preliminary data.</text>
</comment>
<proteinExistence type="predicted"/>
<dbReference type="Proteomes" id="UP000799772">
    <property type="component" value="Unassembled WGS sequence"/>
</dbReference>
<sequence length="297" mass="30804">MRFSIKHLSLAIFGLASAESICDKYTTALLKENNATNQLKLITLVVNTAVIGNYTKPNVGIKVPGILAAAKYNNTDVNLAQYFSGALESTNNGSKSGVSVNFLDDGGATPLQLNKPANGTSSNQYKLLTHLYEFFGAVLNCSQYGKSGFSSYSGDTSMYEVHKFMALDAFEVGYFIQQVGMSAASFGVSDSDAATVGNTLNAVFGHKCAAAAAVLPSAKEELQAICIADDCPVATNASCKSYDPVVKPTNTTANGTSTTSASAAGATSTSNGVQLTSHLGLVIALLCIAMVGIPPFG</sequence>
<dbReference type="EMBL" id="ML978125">
    <property type="protein sequence ID" value="KAF2099944.1"/>
    <property type="molecule type" value="Genomic_DNA"/>
</dbReference>